<dbReference type="AlphaFoldDB" id="A0A4C1X2Y6"/>
<comment type="caution">
    <text evidence="1">The sequence shown here is derived from an EMBL/GenBank/DDBJ whole genome shotgun (WGS) entry which is preliminary data.</text>
</comment>
<dbReference type="Proteomes" id="UP000299102">
    <property type="component" value="Unassembled WGS sequence"/>
</dbReference>
<sequence>MLPKNALLQYFYYTLRSWNLKPSTVEGRRLRTAVVTRTTTESGTNDLKCPLKCAVIRARALGAILALRPGAPAVFGEMV</sequence>
<evidence type="ECO:0000313" key="1">
    <source>
        <dbReference type="EMBL" id="GBP56694.1"/>
    </source>
</evidence>
<name>A0A4C1X2Y6_EUMVA</name>
<protein>
    <submittedName>
        <fullName evidence="1">Uncharacterized protein</fullName>
    </submittedName>
</protein>
<keyword evidence="2" id="KW-1185">Reference proteome</keyword>
<evidence type="ECO:0000313" key="2">
    <source>
        <dbReference type="Proteomes" id="UP000299102"/>
    </source>
</evidence>
<organism evidence="1 2">
    <name type="scientific">Eumeta variegata</name>
    <name type="common">Bagworm moth</name>
    <name type="synonym">Eumeta japonica</name>
    <dbReference type="NCBI Taxonomy" id="151549"/>
    <lineage>
        <taxon>Eukaryota</taxon>
        <taxon>Metazoa</taxon>
        <taxon>Ecdysozoa</taxon>
        <taxon>Arthropoda</taxon>
        <taxon>Hexapoda</taxon>
        <taxon>Insecta</taxon>
        <taxon>Pterygota</taxon>
        <taxon>Neoptera</taxon>
        <taxon>Endopterygota</taxon>
        <taxon>Lepidoptera</taxon>
        <taxon>Glossata</taxon>
        <taxon>Ditrysia</taxon>
        <taxon>Tineoidea</taxon>
        <taxon>Psychidae</taxon>
        <taxon>Oiketicinae</taxon>
        <taxon>Eumeta</taxon>
    </lineage>
</organism>
<gene>
    <name evidence="1" type="ORF">EVAR_12373_1</name>
</gene>
<dbReference type="EMBL" id="BGZK01000698">
    <property type="protein sequence ID" value="GBP56694.1"/>
    <property type="molecule type" value="Genomic_DNA"/>
</dbReference>
<proteinExistence type="predicted"/>
<accession>A0A4C1X2Y6</accession>
<reference evidence="1 2" key="1">
    <citation type="journal article" date="2019" name="Commun. Biol.">
        <title>The bagworm genome reveals a unique fibroin gene that provides high tensile strength.</title>
        <authorList>
            <person name="Kono N."/>
            <person name="Nakamura H."/>
            <person name="Ohtoshi R."/>
            <person name="Tomita M."/>
            <person name="Numata K."/>
            <person name="Arakawa K."/>
        </authorList>
    </citation>
    <scope>NUCLEOTIDE SEQUENCE [LARGE SCALE GENOMIC DNA]</scope>
</reference>